<feature type="domain" description="Tyrosine-protein phosphatase" evidence="6">
    <location>
        <begin position="180"/>
        <end position="335"/>
    </location>
</feature>
<dbReference type="CDD" id="cd14499">
    <property type="entry name" value="CDC14_C"/>
    <property type="match status" value="1"/>
</dbReference>
<accession>A0A9K3CPD0</accession>
<dbReference type="OrthoDB" id="266663at2759"/>
<gene>
    <name evidence="8" type="ORF">KIPB_000795</name>
</gene>
<keyword evidence="3" id="KW-0378">Hydrolase</keyword>
<feature type="domain" description="Tyrosine specific protein phosphatases" evidence="7">
    <location>
        <begin position="259"/>
        <end position="322"/>
    </location>
</feature>
<dbReference type="Gene3D" id="3.90.190.10">
    <property type="entry name" value="Protein tyrosine phosphatase superfamily"/>
    <property type="match status" value="2"/>
</dbReference>
<organism evidence="8 9">
    <name type="scientific">Kipferlia bialata</name>
    <dbReference type="NCBI Taxonomy" id="797122"/>
    <lineage>
        <taxon>Eukaryota</taxon>
        <taxon>Metamonada</taxon>
        <taxon>Carpediemonas-like organisms</taxon>
        <taxon>Kipferlia</taxon>
    </lineage>
</organism>
<name>A0A9K3CPD0_9EUKA</name>
<evidence type="ECO:0000256" key="1">
    <source>
        <dbReference type="ARBA" id="ARBA00007315"/>
    </source>
</evidence>
<evidence type="ECO:0000256" key="3">
    <source>
        <dbReference type="ARBA" id="ARBA00022801"/>
    </source>
</evidence>
<feature type="region of interest" description="Disordered" evidence="5">
    <location>
        <begin position="411"/>
        <end position="499"/>
    </location>
</feature>
<dbReference type="InterPro" id="IPR029021">
    <property type="entry name" value="Prot-tyrosine_phosphatase-like"/>
</dbReference>
<feature type="compositionally biased region" description="Basic and acidic residues" evidence="5">
    <location>
        <begin position="344"/>
        <end position="379"/>
    </location>
</feature>
<feature type="compositionally biased region" description="Basic and acidic residues" evidence="5">
    <location>
        <begin position="440"/>
        <end position="456"/>
    </location>
</feature>
<dbReference type="EMBL" id="BDIP01000099">
    <property type="protein sequence ID" value="GIQ80061.1"/>
    <property type="molecule type" value="Genomic_DNA"/>
</dbReference>
<keyword evidence="4" id="KW-0904">Protein phosphatase</keyword>
<reference evidence="8 9" key="1">
    <citation type="journal article" date="2018" name="PLoS ONE">
        <title>The draft genome of Kipferlia bialata reveals reductive genome evolution in fornicate parasites.</title>
        <authorList>
            <person name="Tanifuji G."/>
            <person name="Takabayashi S."/>
            <person name="Kume K."/>
            <person name="Takagi M."/>
            <person name="Nakayama T."/>
            <person name="Kamikawa R."/>
            <person name="Inagaki Y."/>
            <person name="Hashimoto T."/>
        </authorList>
    </citation>
    <scope>NUCLEOTIDE SEQUENCE [LARGE SCALE GENOMIC DNA]</scope>
    <source>
        <strain evidence="8">NY0173</strain>
    </source>
</reference>
<dbReference type="InterPro" id="IPR044506">
    <property type="entry name" value="CDC14_C"/>
</dbReference>
<dbReference type="AlphaFoldDB" id="A0A9K3CPD0"/>
<sequence length="499" mass="55901">MTTGSSPGPLDSAFTLLADRLYLLSTPSVPRDDATHHYFSVDKTLTYLPFATDFGPLNLGQIFVFCGLLSSKLKDPALSKKRIVHCTAPDAQSRSNACVLMGAFCVLVLHQTPDEANRPYLACYPPLIGFRDASSGPSTFSLTVLACLRGLFRAQATDIFNVRTFDLEAYQFYEQVDNGDMNWIIPERILAFAGPVSNPVPDHPFAPECYIPYFQKHKVQAVVRLNTKMYDRLSFTRAGIRHYDLFFPDGSIPSDAIVKRFLQILETHPKGAVAIHCRAGLGRTGTLIACHLMKHYRFSAEEAIAYLRICRPGSVIGPQQHFLTHIQQKLWRQGAQFRQAQETSEGKRERERIPVVKGEKGRERESGAPKETPKRERGPSSRTASLTRTTTVNSPLLATGVKQQLQQLTLEQQPHSPTKNMPESRHVAHGAMVTRTPKRDRRDKGQGFDRERERDGASAMNPGHPYYSRLGNSSSASQEREREEALSMSVRGMSLTKKR</sequence>
<dbReference type="SMART" id="SM00404">
    <property type="entry name" value="PTPc_motif"/>
    <property type="match status" value="1"/>
</dbReference>
<evidence type="ECO:0000313" key="8">
    <source>
        <dbReference type="EMBL" id="GIQ80061.1"/>
    </source>
</evidence>
<dbReference type="FunFam" id="3.90.190.10:FF:000006">
    <property type="entry name" value="Dual specificity protein phosphatase CDC14B"/>
    <property type="match status" value="1"/>
</dbReference>
<evidence type="ECO:0000256" key="5">
    <source>
        <dbReference type="SAM" id="MobiDB-lite"/>
    </source>
</evidence>
<dbReference type="Proteomes" id="UP000265618">
    <property type="component" value="Unassembled WGS sequence"/>
</dbReference>
<dbReference type="InterPro" id="IPR000387">
    <property type="entry name" value="Tyr_Pase_dom"/>
</dbReference>
<evidence type="ECO:0000313" key="9">
    <source>
        <dbReference type="Proteomes" id="UP000265618"/>
    </source>
</evidence>
<feature type="region of interest" description="Disordered" evidence="5">
    <location>
        <begin position="337"/>
        <end position="396"/>
    </location>
</feature>
<dbReference type="Pfam" id="PF22785">
    <property type="entry name" value="Tc-R-P"/>
    <property type="match status" value="1"/>
</dbReference>
<dbReference type="Pfam" id="PF14671">
    <property type="entry name" value="DSPn"/>
    <property type="match status" value="1"/>
</dbReference>
<feature type="compositionally biased region" description="Low complexity" evidence="5">
    <location>
        <begin position="380"/>
        <end position="391"/>
    </location>
</feature>
<evidence type="ECO:0000256" key="2">
    <source>
        <dbReference type="ARBA" id="ARBA00013064"/>
    </source>
</evidence>
<dbReference type="InterPro" id="IPR003595">
    <property type="entry name" value="Tyr_Pase_cat"/>
</dbReference>
<proteinExistence type="inferred from homology"/>
<dbReference type="GO" id="GO:0004725">
    <property type="term" value="F:protein tyrosine phosphatase activity"/>
    <property type="evidence" value="ECO:0007669"/>
    <property type="project" value="UniProtKB-EC"/>
</dbReference>
<dbReference type="InterPro" id="IPR020422">
    <property type="entry name" value="TYR_PHOSPHATASE_DUAL_dom"/>
</dbReference>
<evidence type="ECO:0000256" key="4">
    <source>
        <dbReference type="ARBA" id="ARBA00022912"/>
    </source>
</evidence>
<dbReference type="PANTHER" id="PTHR23339">
    <property type="entry name" value="TYROSINE SPECIFIC PROTEIN PHOSPHATASE AND DUAL SPECIFICITY PROTEIN PHOSPHATASE"/>
    <property type="match status" value="1"/>
</dbReference>
<comment type="similarity">
    <text evidence="1">Belongs to the protein-tyrosine phosphatase family. Non-receptor class CDC14 subfamily.</text>
</comment>
<dbReference type="InterPro" id="IPR029260">
    <property type="entry name" value="DSPn"/>
</dbReference>
<dbReference type="CDD" id="cd17657">
    <property type="entry name" value="CDC14_N"/>
    <property type="match status" value="1"/>
</dbReference>
<dbReference type="PROSITE" id="PS50056">
    <property type="entry name" value="TYR_PHOSPHATASE_2"/>
    <property type="match status" value="1"/>
</dbReference>
<comment type="caution">
    <text evidence="8">The sequence shown here is derived from an EMBL/GenBank/DDBJ whole genome shotgun (WGS) entry which is preliminary data.</text>
</comment>
<evidence type="ECO:0000259" key="6">
    <source>
        <dbReference type="PROSITE" id="PS50054"/>
    </source>
</evidence>
<dbReference type="InterPro" id="IPR050561">
    <property type="entry name" value="PTP"/>
</dbReference>
<protein>
    <recommendedName>
        <fullName evidence="2">protein-tyrosine-phosphatase</fullName>
        <ecNumber evidence="2">3.1.3.48</ecNumber>
    </recommendedName>
</protein>
<dbReference type="InterPro" id="IPR016130">
    <property type="entry name" value="Tyr_Pase_AS"/>
</dbReference>
<dbReference type="PROSITE" id="PS50054">
    <property type="entry name" value="TYR_PHOSPHATASE_DUAL"/>
    <property type="match status" value="1"/>
</dbReference>
<keyword evidence="9" id="KW-1185">Reference proteome</keyword>
<dbReference type="EC" id="3.1.3.48" evidence="2"/>
<dbReference type="PROSITE" id="PS00383">
    <property type="entry name" value="TYR_PHOSPHATASE_1"/>
    <property type="match status" value="1"/>
</dbReference>
<evidence type="ECO:0000259" key="7">
    <source>
        <dbReference type="PROSITE" id="PS50056"/>
    </source>
</evidence>
<dbReference type="SUPFAM" id="SSF52799">
    <property type="entry name" value="(Phosphotyrosine protein) phosphatases II"/>
    <property type="match status" value="2"/>
</dbReference>